<dbReference type="SMART" id="SM00355">
    <property type="entry name" value="ZnF_C2H2"/>
    <property type="match status" value="2"/>
</dbReference>
<protein>
    <recommendedName>
        <fullName evidence="3">C2H2-type domain-containing protein</fullName>
    </recommendedName>
</protein>
<dbReference type="PROSITE" id="PS50157">
    <property type="entry name" value="ZINC_FINGER_C2H2_2"/>
    <property type="match status" value="2"/>
</dbReference>
<dbReference type="InterPro" id="IPR036236">
    <property type="entry name" value="Znf_C2H2_sf"/>
</dbReference>
<feature type="compositionally biased region" description="Low complexity" evidence="2">
    <location>
        <begin position="61"/>
        <end position="70"/>
    </location>
</feature>
<keyword evidence="1" id="KW-0479">Metal-binding</keyword>
<keyword evidence="1" id="KW-0863">Zinc-finger</keyword>
<proteinExistence type="predicted"/>
<dbReference type="KEGG" id="mlr:MELLADRAFT_61177"/>
<dbReference type="GO" id="GO:0008270">
    <property type="term" value="F:zinc ion binding"/>
    <property type="evidence" value="ECO:0007669"/>
    <property type="project" value="UniProtKB-KW"/>
</dbReference>
<keyword evidence="1" id="KW-0862">Zinc</keyword>
<feature type="domain" description="C2H2-type" evidence="3">
    <location>
        <begin position="213"/>
        <end position="242"/>
    </location>
</feature>
<dbReference type="Gene3D" id="3.30.160.60">
    <property type="entry name" value="Classic Zinc Finger"/>
    <property type="match status" value="1"/>
</dbReference>
<keyword evidence="5" id="KW-1185">Reference proteome</keyword>
<dbReference type="Pfam" id="PF00096">
    <property type="entry name" value="zf-C2H2"/>
    <property type="match status" value="1"/>
</dbReference>
<evidence type="ECO:0000313" key="5">
    <source>
        <dbReference type="Proteomes" id="UP000001072"/>
    </source>
</evidence>
<evidence type="ECO:0000259" key="3">
    <source>
        <dbReference type="PROSITE" id="PS50157"/>
    </source>
</evidence>
<dbReference type="PROSITE" id="PS00028">
    <property type="entry name" value="ZINC_FINGER_C2H2_1"/>
    <property type="match status" value="2"/>
</dbReference>
<dbReference type="HOGENOM" id="CLU_1147400_0_0_1"/>
<dbReference type="EMBL" id="GL883097">
    <property type="protein sequence ID" value="EGG09475.1"/>
    <property type="molecule type" value="Genomic_DNA"/>
</dbReference>
<feature type="region of interest" description="Disordered" evidence="2">
    <location>
        <begin position="47"/>
        <end position="70"/>
    </location>
</feature>
<dbReference type="AlphaFoldDB" id="F4RDW4"/>
<evidence type="ECO:0000256" key="2">
    <source>
        <dbReference type="SAM" id="MobiDB-lite"/>
    </source>
</evidence>
<dbReference type="OrthoDB" id="2505903at2759"/>
<gene>
    <name evidence="4" type="ORF">MELLADRAFT_61177</name>
</gene>
<accession>F4RDW4</accession>
<dbReference type="InterPro" id="IPR013087">
    <property type="entry name" value="Znf_C2H2_type"/>
</dbReference>
<dbReference type="SUPFAM" id="SSF57667">
    <property type="entry name" value="beta-beta-alpha zinc fingers"/>
    <property type="match status" value="1"/>
</dbReference>
<organism evidence="5">
    <name type="scientific">Melampsora larici-populina (strain 98AG31 / pathotype 3-4-7)</name>
    <name type="common">Poplar leaf rust fungus</name>
    <dbReference type="NCBI Taxonomy" id="747676"/>
    <lineage>
        <taxon>Eukaryota</taxon>
        <taxon>Fungi</taxon>
        <taxon>Dikarya</taxon>
        <taxon>Basidiomycota</taxon>
        <taxon>Pucciniomycotina</taxon>
        <taxon>Pucciniomycetes</taxon>
        <taxon>Pucciniales</taxon>
        <taxon>Melampsoraceae</taxon>
        <taxon>Melampsora</taxon>
    </lineage>
</organism>
<name>F4RDW4_MELLP</name>
<dbReference type="VEuPathDB" id="FungiDB:MELLADRAFT_61177"/>
<dbReference type="InParanoid" id="F4RDW4"/>
<evidence type="ECO:0000256" key="1">
    <source>
        <dbReference type="PROSITE-ProRule" id="PRU00042"/>
    </source>
</evidence>
<reference evidence="5" key="1">
    <citation type="journal article" date="2011" name="Proc. Natl. Acad. Sci. U.S.A.">
        <title>Obligate biotrophy features unraveled by the genomic analysis of rust fungi.</title>
        <authorList>
            <person name="Duplessis S."/>
            <person name="Cuomo C.A."/>
            <person name="Lin Y.-C."/>
            <person name="Aerts A."/>
            <person name="Tisserant E."/>
            <person name="Veneault-Fourrey C."/>
            <person name="Joly D.L."/>
            <person name="Hacquard S."/>
            <person name="Amselem J."/>
            <person name="Cantarel B.L."/>
            <person name="Chiu R."/>
            <person name="Coutinho P.M."/>
            <person name="Feau N."/>
            <person name="Field M."/>
            <person name="Frey P."/>
            <person name="Gelhaye E."/>
            <person name="Goldberg J."/>
            <person name="Grabherr M.G."/>
            <person name="Kodira C.D."/>
            <person name="Kohler A."/>
            <person name="Kuees U."/>
            <person name="Lindquist E.A."/>
            <person name="Lucas S.M."/>
            <person name="Mago R."/>
            <person name="Mauceli E."/>
            <person name="Morin E."/>
            <person name="Murat C."/>
            <person name="Pangilinan J.L."/>
            <person name="Park R."/>
            <person name="Pearson M."/>
            <person name="Quesneville H."/>
            <person name="Rouhier N."/>
            <person name="Sakthikumar S."/>
            <person name="Salamov A.A."/>
            <person name="Schmutz J."/>
            <person name="Selles B."/>
            <person name="Shapiro H."/>
            <person name="Tanguay P."/>
            <person name="Tuskan G.A."/>
            <person name="Henrissat B."/>
            <person name="Van de Peer Y."/>
            <person name="Rouze P."/>
            <person name="Ellis J.G."/>
            <person name="Dodds P.N."/>
            <person name="Schein J.E."/>
            <person name="Zhong S."/>
            <person name="Hamelin R.C."/>
            <person name="Grigoriev I.V."/>
            <person name="Szabo L.J."/>
            <person name="Martin F."/>
        </authorList>
    </citation>
    <scope>NUCLEOTIDE SEQUENCE [LARGE SCALE GENOMIC DNA]</scope>
    <source>
        <strain evidence="5">98AG31 / pathotype 3-4-7</strain>
    </source>
</reference>
<evidence type="ECO:0000313" key="4">
    <source>
        <dbReference type="EMBL" id="EGG09475.1"/>
    </source>
</evidence>
<sequence length="242" mass="27513">MSSFNPNPDYGFGLDYLVDDLNDYQQSRGTGRSYQSYDPFTYPLYQTPTQLSNSHHNHNPTSISQTHSIQSTSYHSQLSTHSIPSTAYSDAYNLNSNHQTGWNIPNSNPNPSRLQSTSNLYIGSPSLSPPNHQILDQRFERNPSSPTIHSNHHPNQTPRITNQIRSNSINRGGSGRRFAPANKICETCGLGFTRNERLRYHVERVHLQVEPDHACELEGCNRAFRQRSDLLRHQRTVHSSQS</sequence>
<dbReference type="RefSeq" id="XP_007407202.1">
    <property type="nucleotide sequence ID" value="XM_007407140.1"/>
</dbReference>
<feature type="domain" description="C2H2-type" evidence="3">
    <location>
        <begin position="183"/>
        <end position="211"/>
    </location>
</feature>
<dbReference type="Proteomes" id="UP000001072">
    <property type="component" value="Unassembled WGS sequence"/>
</dbReference>
<dbReference type="GeneID" id="18929689"/>